<evidence type="ECO:0000313" key="2">
    <source>
        <dbReference type="EMBL" id="KAK2591954.1"/>
    </source>
</evidence>
<feature type="region of interest" description="Disordered" evidence="1">
    <location>
        <begin position="537"/>
        <end position="556"/>
    </location>
</feature>
<organism evidence="2 3">
    <name type="scientific">Conoideocrella luteorostrata</name>
    <dbReference type="NCBI Taxonomy" id="1105319"/>
    <lineage>
        <taxon>Eukaryota</taxon>
        <taxon>Fungi</taxon>
        <taxon>Dikarya</taxon>
        <taxon>Ascomycota</taxon>
        <taxon>Pezizomycotina</taxon>
        <taxon>Sordariomycetes</taxon>
        <taxon>Hypocreomycetidae</taxon>
        <taxon>Hypocreales</taxon>
        <taxon>Clavicipitaceae</taxon>
        <taxon>Conoideocrella</taxon>
    </lineage>
</organism>
<evidence type="ECO:0000313" key="3">
    <source>
        <dbReference type="Proteomes" id="UP001251528"/>
    </source>
</evidence>
<feature type="region of interest" description="Disordered" evidence="1">
    <location>
        <begin position="1"/>
        <end position="38"/>
    </location>
</feature>
<sequence length="556" mass="64737">MDQEQDYMLQMEEMTSKMKSATLTSEGSDSPDRDRKLSDEELKEYCEPILNGKQVPRDILLDRREGYLKPRLCFIHAIRYCKEYVANPEVVSMCTTTNDDPRDAVFTRTYYARLIMNNVVPDMDVDKPETLPYCIWYPDVARESTYREVAKRYPMLMYQVGRACAVAGYTKLYNELDILPEVAIAEEARESKAGSGIYKILMEQPIRYRVMNDYELAILSDPKPAFLNADTAVVALLKYVRPYSTPWYNITDQTFDLLEDQRFGLEHVPYGRDNEFGLEHQWLLYTPLIGDLPPMPDKDLLILMAAYHGNVDRYVRLRRPKMIEHEYACCLRGIYHSTPFAKWWYGQPNREMDFIKASLARFTMMNDISWLEDSPGEVLPYLIWWPVQPQYNTLVALVKREPKMKQAVGHACVFHDFESLYHEIRPEPTNALIWEARYHMKKHFYDDLMKRRAEVPKGWKDSDYEPWPLEEMKPTLLSERRPASLFGTVYAQLLDTDMPCVGPYGGLDPNGCYVDSFMCSSEKLIKKAVEQVVISLPYEDSGEEDEDDDNGGIVDM</sequence>
<feature type="compositionally biased region" description="Polar residues" evidence="1">
    <location>
        <begin position="17"/>
        <end position="28"/>
    </location>
</feature>
<dbReference type="Proteomes" id="UP001251528">
    <property type="component" value="Unassembled WGS sequence"/>
</dbReference>
<gene>
    <name evidence="2" type="ORF">QQS21_010358</name>
</gene>
<accession>A0AAJ0CFC3</accession>
<comment type="caution">
    <text evidence="2">The sequence shown here is derived from an EMBL/GenBank/DDBJ whole genome shotgun (WGS) entry which is preliminary data.</text>
</comment>
<protein>
    <submittedName>
        <fullName evidence="2">Uncharacterized protein</fullName>
    </submittedName>
</protein>
<name>A0AAJ0CFC3_9HYPO</name>
<keyword evidence="3" id="KW-1185">Reference proteome</keyword>
<proteinExistence type="predicted"/>
<dbReference type="EMBL" id="JASWJB010000298">
    <property type="protein sequence ID" value="KAK2591954.1"/>
    <property type="molecule type" value="Genomic_DNA"/>
</dbReference>
<evidence type="ECO:0000256" key="1">
    <source>
        <dbReference type="SAM" id="MobiDB-lite"/>
    </source>
</evidence>
<feature type="compositionally biased region" description="Acidic residues" evidence="1">
    <location>
        <begin position="540"/>
        <end position="550"/>
    </location>
</feature>
<dbReference type="AlphaFoldDB" id="A0AAJ0CFC3"/>
<reference evidence="2" key="1">
    <citation type="submission" date="2023-06" db="EMBL/GenBank/DDBJ databases">
        <title>Conoideocrella luteorostrata (Hypocreales: Clavicipitaceae), a potential biocontrol fungus for elongate hemlock scale in United States Christmas tree production areas.</title>
        <authorList>
            <person name="Barrett H."/>
            <person name="Lovett B."/>
            <person name="Macias A.M."/>
            <person name="Stajich J.E."/>
            <person name="Kasson M.T."/>
        </authorList>
    </citation>
    <scope>NUCLEOTIDE SEQUENCE</scope>
    <source>
        <strain evidence="2">ARSEF 14590</strain>
    </source>
</reference>